<gene>
    <name evidence="1" type="ORF">GWI33_023405</name>
</gene>
<proteinExistence type="predicted"/>
<reference evidence="1" key="1">
    <citation type="submission" date="2020-08" db="EMBL/GenBank/DDBJ databases">
        <title>Genome sequencing and assembly of the red palm weevil Rhynchophorus ferrugineus.</title>
        <authorList>
            <person name="Dias G.B."/>
            <person name="Bergman C.M."/>
            <person name="Manee M."/>
        </authorList>
    </citation>
    <scope>NUCLEOTIDE SEQUENCE</scope>
    <source>
        <strain evidence="1">AA-2017</strain>
        <tissue evidence="1">Whole larva</tissue>
    </source>
</reference>
<organism evidence="1 2">
    <name type="scientific">Rhynchophorus ferrugineus</name>
    <name type="common">Red palm weevil</name>
    <name type="synonym">Curculio ferrugineus</name>
    <dbReference type="NCBI Taxonomy" id="354439"/>
    <lineage>
        <taxon>Eukaryota</taxon>
        <taxon>Metazoa</taxon>
        <taxon>Ecdysozoa</taxon>
        <taxon>Arthropoda</taxon>
        <taxon>Hexapoda</taxon>
        <taxon>Insecta</taxon>
        <taxon>Pterygota</taxon>
        <taxon>Neoptera</taxon>
        <taxon>Endopterygota</taxon>
        <taxon>Coleoptera</taxon>
        <taxon>Polyphaga</taxon>
        <taxon>Cucujiformia</taxon>
        <taxon>Curculionidae</taxon>
        <taxon>Dryophthorinae</taxon>
        <taxon>Rhynchophorus</taxon>
    </lineage>
</organism>
<evidence type="ECO:0000313" key="1">
    <source>
        <dbReference type="EMBL" id="KAF7283560.1"/>
    </source>
</evidence>
<protein>
    <submittedName>
        <fullName evidence="1">Uncharacterized protein</fullName>
    </submittedName>
</protein>
<evidence type="ECO:0000313" key="2">
    <source>
        <dbReference type="Proteomes" id="UP000625711"/>
    </source>
</evidence>
<dbReference type="Proteomes" id="UP000625711">
    <property type="component" value="Unassembled WGS sequence"/>
</dbReference>
<comment type="caution">
    <text evidence="1">The sequence shown here is derived from an EMBL/GenBank/DDBJ whole genome shotgun (WGS) entry which is preliminary data.</text>
</comment>
<accession>A0A834MKI7</accession>
<name>A0A834MKI7_RHYFE</name>
<keyword evidence="2" id="KW-1185">Reference proteome</keyword>
<sequence length="137" mass="14956">MPRRLAAPLGNYGKVSATPFDSRPVAADRYACNRIVRAPSGDACALSVGEGGRGELSNAWRYYLDVEQKFQMGGSQLFHQLLDNTYLIGGAVIVMSDLLSMHYHKFTHSVDSVYNVTGEEAALNIARLRVTYGCPIG</sequence>
<dbReference type="EMBL" id="JAACXV010000098">
    <property type="protein sequence ID" value="KAF7283560.1"/>
    <property type="molecule type" value="Genomic_DNA"/>
</dbReference>
<dbReference type="AlphaFoldDB" id="A0A834MKI7"/>